<keyword evidence="2" id="KW-1185">Reference proteome</keyword>
<dbReference type="HOGENOM" id="CLU_018153_4_2_1"/>
<dbReference type="AlphaFoldDB" id="A0A0B1P6Y9"/>
<reference evidence="1 2" key="1">
    <citation type="journal article" date="2014" name="BMC Genomics">
        <title>Adaptive genomic structural variation in the grape powdery mildew pathogen, Erysiphe necator.</title>
        <authorList>
            <person name="Jones L."/>
            <person name="Riaz S."/>
            <person name="Morales-Cruz A."/>
            <person name="Amrine K.C."/>
            <person name="McGuire B."/>
            <person name="Gubler W.D."/>
            <person name="Walker M.A."/>
            <person name="Cantu D."/>
        </authorList>
    </citation>
    <scope>NUCLEOTIDE SEQUENCE [LARGE SCALE GENOMIC DNA]</scope>
    <source>
        <strain evidence="2">c</strain>
    </source>
</reference>
<dbReference type="EMBL" id="JNVN01001094">
    <property type="protein sequence ID" value="KHJ34028.1"/>
    <property type="molecule type" value="Genomic_DNA"/>
</dbReference>
<evidence type="ECO:0000313" key="2">
    <source>
        <dbReference type="Proteomes" id="UP000030854"/>
    </source>
</evidence>
<gene>
    <name evidence="1" type="ORF">EV44_g4035</name>
</gene>
<organism evidence="1 2">
    <name type="scientific">Uncinula necator</name>
    <name type="common">Grape powdery mildew</name>
    <dbReference type="NCBI Taxonomy" id="52586"/>
    <lineage>
        <taxon>Eukaryota</taxon>
        <taxon>Fungi</taxon>
        <taxon>Dikarya</taxon>
        <taxon>Ascomycota</taxon>
        <taxon>Pezizomycotina</taxon>
        <taxon>Leotiomycetes</taxon>
        <taxon>Erysiphales</taxon>
        <taxon>Erysiphaceae</taxon>
        <taxon>Erysiphe</taxon>
    </lineage>
</organism>
<name>A0A0B1P6Y9_UNCNE</name>
<accession>A0A0B1P6Y9</accession>
<comment type="caution">
    <text evidence="1">The sequence shown here is derived from an EMBL/GenBank/DDBJ whole genome shotgun (WGS) entry which is preliminary data.</text>
</comment>
<proteinExistence type="predicted"/>
<evidence type="ECO:0000313" key="1">
    <source>
        <dbReference type="EMBL" id="KHJ34028.1"/>
    </source>
</evidence>
<sequence length="195" mass="21766">MLTDEIERVCSMRPAHVKLYGENKPGAPHRTWMVYFPIAPRTSFRVFDESGIARKFKKQHPLEFCKRCNGRHPTKNCSRAPSCGNCGSTNHTEELCKAATKCRNCGGPHRSDSRRCFARPTRSGVPTKEQPKTYRQAGERKYQAVLRAKAAKELVASAKTNNTELTGSQASEIDNDIENIPASSVDLPTVDAMRL</sequence>
<protein>
    <submittedName>
        <fullName evidence="1">Putative eka-like protein</fullName>
    </submittedName>
</protein>
<dbReference type="Proteomes" id="UP000030854">
    <property type="component" value="Unassembled WGS sequence"/>
</dbReference>